<name>A0A0V0QZV0_PSEPJ</name>
<evidence type="ECO:0000256" key="1">
    <source>
        <dbReference type="PROSITE-ProRule" id="PRU00339"/>
    </source>
</evidence>
<evidence type="ECO:0000313" key="2">
    <source>
        <dbReference type="EMBL" id="KRX07796.1"/>
    </source>
</evidence>
<keyword evidence="3" id="KW-1185">Reference proteome</keyword>
<dbReference type="InterPro" id="IPR011990">
    <property type="entry name" value="TPR-like_helical_dom_sf"/>
</dbReference>
<dbReference type="EMBL" id="LDAU01000080">
    <property type="protein sequence ID" value="KRX07796.1"/>
    <property type="molecule type" value="Genomic_DNA"/>
</dbReference>
<protein>
    <submittedName>
        <fullName evidence="2">Uncharacterized protein</fullName>
    </submittedName>
</protein>
<dbReference type="Proteomes" id="UP000054937">
    <property type="component" value="Unassembled WGS sequence"/>
</dbReference>
<dbReference type="SUPFAM" id="SSF81901">
    <property type="entry name" value="HCP-like"/>
    <property type="match status" value="1"/>
</dbReference>
<dbReference type="InterPro" id="IPR019734">
    <property type="entry name" value="TPR_rpt"/>
</dbReference>
<gene>
    <name evidence="2" type="ORF">PPERSA_07546</name>
</gene>
<organism evidence="2 3">
    <name type="scientific">Pseudocohnilembus persalinus</name>
    <name type="common">Ciliate</name>
    <dbReference type="NCBI Taxonomy" id="266149"/>
    <lineage>
        <taxon>Eukaryota</taxon>
        <taxon>Sar</taxon>
        <taxon>Alveolata</taxon>
        <taxon>Ciliophora</taxon>
        <taxon>Intramacronucleata</taxon>
        <taxon>Oligohymenophorea</taxon>
        <taxon>Scuticociliatia</taxon>
        <taxon>Philasterida</taxon>
        <taxon>Pseudocohnilembidae</taxon>
        <taxon>Pseudocohnilembus</taxon>
    </lineage>
</organism>
<dbReference type="PROSITE" id="PS50005">
    <property type="entry name" value="TPR"/>
    <property type="match status" value="1"/>
</dbReference>
<reference evidence="2 3" key="1">
    <citation type="journal article" date="2015" name="Sci. Rep.">
        <title>Genome of the facultative scuticociliatosis pathogen Pseudocohnilembus persalinus provides insight into its virulence through horizontal gene transfer.</title>
        <authorList>
            <person name="Xiong J."/>
            <person name="Wang G."/>
            <person name="Cheng J."/>
            <person name="Tian M."/>
            <person name="Pan X."/>
            <person name="Warren A."/>
            <person name="Jiang C."/>
            <person name="Yuan D."/>
            <person name="Miao W."/>
        </authorList>
    </citation>
    <scope>NUCLEOTIDE SEQUENCE [LARGE SCALE GENOMIC DNA]</scope>
    <source>
        <strain evidence="2">36N120E</strain>
    </source>
</reference>
<dbReference type="AlphaFoldDB" id="A0A0V0QZV0"/>
<dbReference type="Gene3D" id="1.25.40.10">
    <property type="entry name" value="Tetratricopeptide repeat domain"/>
    <property type="match status" value="1"/>
</dbReference>
<proteinExistence type="predicted"/>
<accession>A0A0V0QZV0</accession>
<dbReference type="InParanoid" id="A0A0V0QZV0"/>
<feature type="repeat" description="TPR" evidence="1">
    <location>
        <begin position="7"/>
        <end position="40"/>
    </location>
</feature>
<evidence type="ECO:0000313" key="3">
    <source>
        <dbReference type="Proteomes" id="UP000054937"/>
    </source>
</evidence>
<sequence>MVDSNCYQGYLMAGLCYEKLENVEKSIENYELAHETKPEEALPNKQLYLIYKKEKEFQKAAEYVENIVDILEPKTDKIEQYSDYAMKLLEVYEYSMDIQKAYAFFLKVIERKDLKDQVKAEACRVYFKLVMEDHKLEFSLQLWNNK</sequence>
<keyword evidence="1" id="KW-0802">TPR repeat</keyword>
<comment type="caution">
    <text evidence="2">The sequence shown here is derived from an EMBL/GenBank/DDBJ whole genome shotgun (WGS) entry which is preliminary data.</text>
</comment>